<feature type="transmembrane region" description="Helical" evidence="2">
    <location>
        <begin position="154"/>
        <end position="175"/>
    </location>
</feature>
<gene>
    <name evidence="4" type="ORF">SAMN05444365_11444</name>
</gene>
<dbReference type="AlphaFoldDB" id="A0A1H3SV39"/>
<feature type="region of interest" description="Disordered" evidence="1">
    <location>
        <begin position="122"/>
        <end position="153"/>
    </location>
</feature>
<evidence type="ECO:0000256" key="2">
    <source>
        <dbReference type="SAM" id="Phobius"/>
    </source>
</evidence>
<keyword evidence="2" id="KW-0812">Transmembrane</keyword>
<proteinExistence type="predicted"/>
<accession>A0A1H3SV39</accession>
<organism evidence="4 5">
    <name type="scientific">Micromonospora pattaloongensis</name>
    <dbReference type="NCBI Taxonomy" id="405436"/>
    <lineage>
        <taxon>Bacteria</taxon>
        <taxon>Bacillati</taxon>
        <taxon>Actinomycetota</taxon>
        <taxon>Actinomycetes</taxon>
        <taxon>Micromonosporales</taxon>
        <taxon>Micromonosporaceae</taxon>
        <taxon>Micromonospora</taxon>
    </lineage>
</organism>
<dbReference type="STRING" id="405436.SAMN05444365_11444"/>
<dbReference type="OrthoDB" id="3403816at2"/>
<evidence type="ECO:0000313" key="4">
    <source>
        <dbReference type="EMBL" id="SDZ41518.1"/>
    </source>
</evidence>
<feature type="signal peptide" evidence="3">
    <location>
        <begin position="1"/>
        <end position="34"/>
    </location>
</feature>
<dbReference type="Proteomes" id="UP000242415">
    <property type="component" value="Unassembled WGS sequence"/>
</dbReference>
<dbReference type="EMBL" id="FNPH01000014">
    <property type="protein sequence ID" value="SDZ41518.1"/>
    <property type="molecule type" value="Genomic_DNA"/>
</dbReference>
<keyword evidence="2" id="KW-0472">Membrane</keyword>
<reference evidence="5" key="1">
    <citation type="submission" date="2016-10" db="EMBL/GenBank/DDBJ databases">
        <authorList>
            <person name="Varghese N."/>
            <person name="Submissions S."/>
        </authorList>
    </citation>
    <scope>NUCLEOTIDE SEQUENCE [LARGE SCALE GENOMIC DNA]</scope>
    <source>
        <strain evidence="5">DSM 45245</strain>
    </source>
</reference>
<keyword evidence="2" id="KW-1133">Transmembrane helix</keyword>
<name>A0A1H3SV39_9ACTN</name>
<evidence type="ECO:0000256" key="1">
    <source>
        <dbReference type="SAM" id="MobiDB-lite"/>
    </source>
</evidence>
<dbReference type="RefSeq" id="WP_091562165.1">
    <property type="nucleotide sequence ID" value="NZ_FNPH01000014.1"/>
</dbReference>
<evidence type="ECO:0000313" key="5">
    <source>
        <dbReference type="Proteomes" id="UP000242415"/>
    </source>
</evidence>
<evidence type="ECO:0000256" key="3">
    <source>
        <dbReference type="SAM" id="SignalP"/>
    </source>
</evidence>
<keyword evidence="5" id="KW-1185">Reference proteome</keyword>
<sequence length="192" mass="19559">MRGLGSTGRAAFASIVAVLLTGMAVLLGAAPARAQDTFIQVTPNPARAGSRVALSGSCGDGNTVTATATSDAFGRVVLMPRDGMVTGNVTVPSSKRPGRYNVHLQCQNNRTADTTLTVTNLTPAQTPAPTMSPPPQGPNTGGGGTADEDGSDRLVLTGGLTTIGVGIALGLFALLRRRPETAVPRRSPGRVR</sequence>
<keyword evidence="3" id="KW-0732">Signal</keyword>
<evidence type="ECO:0008006" key="6">
    <source>
        <dbReference type="Google" id="ProtNLM"/>
    </source>
</evidence>
<protein>
    <recommendedName>
        <fullName evidence="6">MYXO-CTERM domain-containing protein</fullName>
    </recommendedName>
</protein>
<feature type="chain" id="PRO_5017399226" description="MYXO-CTERM domain-containing protein" evidence="3">
    <location>
        <begin position="35"/>
        <end position="192"/>
    </location>
</feature>